<dbReference type="GO" id="GO:0020037">
    <property type="term" value="F:heme binding"/>
    <property type="evidence" value="ECO:0007669"/>
    <property type="project" value="UniProtKB-UniRule"/>
</dbReference>
<feature type="transmembrane region" description="Helical" evidence="7">
    <location>
        <begin position="121"/>
        <end position="140"/>
    </location>
</feature>
<dbReference type="OrthoDB" id="9788328at2"/>
<feature type="transmembrane region" description="Helical" evidence="7">
    <location>
        <begin position="52"/>
        <end position="71"/>
    </location>
</feature>
<dbReference type="PANTHER" id="PTHR36964">
    <property type="entry name" value="PROTEIN-METHIONINE-SULFOXIDE REDUCTASE HEME-BINDING SUBUNIT MSRQ"/>
    <property type="match status" value="1"/>
</dbReference>
<feature type="transmembrane region" description="Helical" evidence="7">
    <location>
        <begin position="152"/>
        <end position="170"/>
    </location>
</feature>
<dbReference type="GO" id="GO:0009055">
    <property type="term" value="F:electron transfer activity"/>
    <property type="evidence" value="ECO:0007669"/>
    <property type="project" value="UniProtKB-UniRule"/>
</dbReference>
<comment type="subunit">
    <text evidence="7">Heterodimer of a catalytic subunit (MsrP) and a heme-binding subunit (MsrQ).</text>
</comment>
<evidence type="ECO:0000313" key="10">
    <source>
        <dbReference type="Proteomes" id="UP000052167"/>
    </source>
</evidence>
<dbReference type="EMBL" id="JOKJ01000009">
    <property type="protein sequence ID" value="KEQ08587.1"/>
    <property type="molecule type" value="Genomic_DNA"/>
</dbReference>
<feature type="transmembrane region" description="Helical" evidence="7">
    <location>
        <begin position="12"/>
        <end position="32"/>
    </location>
</feature>
<comment type="subcellular location">
    <subcellularLocation>
        <location evidence="7">Cell membrane</location>
        <topology evidence="7">Multi-pass membrane protein</topology>
    </subcellularLocation>
    <subcellularLocation>
        <location evidence="1">Membrane</location>
        <topology evidence="1">Multi-pass membrane protein</topology>
    </subcellularLocation>
</comment>
<organism evidence="9 10">
    <name type="scientific">Pseudorhizobium pelagicum</name>
    <dbReference type="NCBI Taxonomy" id="1509405"/>
    <lineage>
        <taxon>Bacteria</taxon>
        <taxon>Pseudomonadati</taxon>
        <taxon>Pseudomonadota</taxon>
        <taxon>Alphaproteobacteria</taxon>
        <taxon>Hyphomicrobiales</taxon>
        <taxon>Rhizobiaceae</taxon>
        <taxon>Rhizobium/Agrobacterium group</taxon>
        <taxon>Pseudorhizobium</taxon>
    </lineage>
</organism>
<keyword evidence="10" id="KW-1185">Reference proteome</keyword>
<proteinExistence type="inferred from homology"/>
<keyword evidence="7" id="KW-1003">Cell membrane</keyword>
<evidence type="ECO:0000256" key="5">
    <source>
        <dbReference type="ARBA" id="ARBA00023004"/>
    </source>
</evidence>
<keyword evidence="7" id="KW-0349">Heme</keyword>
<evidence type="ECO:0000259" key="8">
    <source>
        <dbReference type="Pfam" id="PF01794"/>
    </source>
</evidence>
<dbReference type="GO" id="GO:0005886">
    <property type="term" value="C:plasma membrane"/>
    <property type="evidence" value="ECO:0007669"/>
    <property type="project" value="UniProtKB-SubCell"/>
</dbReference>
<dbReference type="PANTHER" id="PTHR36964:SF1">
    <property type="entry name" value="PROTEIN-METHIONINE-SULFOXIDE REDUCTASE HEME-BINDING SUBUNIT MSRQ"/>
    <property type="match status" value="1"/>
</dbReference>
<dbReference type="GO" id="GO:0010181">
    <property type="term" value="F:FMN binding"/>
    <property type="evidence" value="ECO:0007669"/>
    <property type="project" value="UniProtKB-UniRule"/>
</dbReference>
<name>A0A922P4N0_9HYPH</name>
<dbReference type="InterPro" id="IPR013130">
    <property type="entry name" value="Fe3_Rdtase_TM_dom"/>
</dbReference>
<keyword evidence="7" id="KW-0249">Electron transport</keyword>
<keyword evidence="6 7" id="KW-0472">Membrane</keyword>
<feature type="transmembrane region" description="Helical" evidence="7">
    <location>
        <begin position="83"/>
        <end position="101"/>
    </location>
</feature>
<keyword evidence="7" id="KW-0285">Flavoprotein</keyword>
<evidence type="ECO:0000256" key="4">
    <source>
        <dbReference type="ARBA" id="ARBA00022989"/>
    </source>
</evidence>
<keyword evidence="2 7" id="KW-0813">Transport</keyword>
<dbReference type="NCBIfam" id="NF003833">
    <property type="entry name" value="PRK05419.1-5"/>
    <property type="match status" value="1"/>
</dbReference>
<evidence type="ECO:0000256" key="7">
    <source>
        <dbReference type="HAMAP-Rule" id="MF_01207"/>
    </source>
</evidence>
<keyword evidence="7" id="KW-0288">FMN</keyword>
<feature type="domain" description="Ferric oxidoreductase" evidence="8">
    <location>
        <begin position="51"/>
        <end position="163"/>
    </location>
</feature>
<evidence type="ECO:0000313" key="9">
    <source>
        <dbReference type="EMBL" id="KEQ08587.1"/>
    </source>
</evidence>
<evidence type="ECO:0000256" key="6">
    <source>
        <dbReference type="ARBA" id="ARBA00023136"/>
    </source>
</evidence>
<keyword evidence="7" id="KW-0479">Metal-binding</keyword>
<reference evidence="9 10" key="1">
    <citation type="submission" date="2014-06" db="EMBL/GenBank/DDBJ databases">
        <title>Rhizobium pelagicum/R2-400B4.</title>
        <authorList>
            <person name="Kimes N.E."/>
            <person name="Lopez-Perez M."/>
        </authorList>
    </citation>
    <scope>NUCLEOTIDE SEQUENCE [LARGE SCALE GENOMIC DNA]</scope>
    <source>
        <strain evidence="9 10">R2-400B4</strain>
    </source>
</reference>
<sequence>MALIPTLPRKLHGASIWALYVVGLLPAVWYFYQGATGGLGVNPVKTFEHLLGIWALRFLIATLAVTPLRDIAGINWLRYRRALGLLAFYYVALHFSVWLILDRGLDFSSIAGDIVKRPYITIGMVCLVSLVPLALTSNSWSIRRLGQRWSKLHQLIYPVALGGALHYLLAIKSLTAGPFIHIALIALLLLYRPLRKPFLAWKRGKPVAAQQRASSR</sequence>
<keyword evidence="4 7" id="KW-1133">Transmembrane helix</keyword>
<comment type="cofactor">
    <cofactor evidence="7">
        <name>heme b</name>
        <dbReference type="ChEBI" id="CHEBI:60344"/>
    </cofactor>
    <text evidence="7">Binds 1 heme b (iron(II)-protoporphyrin IX) group per subunit.</text>
</comment>
<evidence type="ECO:0000256" key="1">
    <source>
        <dbReference type="ARBA" id="ARBA00004141"/>
    </source>
</evidence>
<dbReference type="RefSeq" id="WP_037165178.1">
    <property type="nucleotide sequence ID" value="NZ_CAJXID010000031.1"/>
</dbReference>
<comment type="caution">
    <text evidence="9">The sequence shown here is derived from an EMBL/GenBank/DDBJ whole genome shotgun (WGS) entry which is preliminary data.</text>
</comment>
<comment type="function">
    <text evidence="7">Part of the MsrPQ system that repairs oxidized periplasmic proteins containing methionine sulfoxide residues (Met-O), using respiratory chain electrons. Thus protects these proteins from oxidative-stress damage caused by reactive species of oxygen and chlorine generated by the host defense mechanisms. MsrPQ is essential for the maintenance of envelope integrity under bleach stress, rescuing a wide series of structurally unrelated periplasmic proteins from methionine oxidation. MsrQ provides electrons for reduction to the reductase catalytic subunit MsrP, using the quinone pool of the respiratory chain.</text>
</comment>
<dbReference type="GO" id="GO:0046872">
    <property type="term" value="F:metal ion binding"/>
    <property type="evidence" value="ECO:0007669"/>
    <property type="project" value="UniProtKB-KW"/>
</dbReference>
<comment type="cofactor">
    <cofactor evidence="7">
        <name>FMN</name>
        <dbReference type="ChEBI" id="CHEBI:58210"/>
    </cofactor>
    <text evidence="7">Binds 1 FMN per subunit.</text>
</comment>
<dbReference type="AlphaFoldDB" id="A0A922P4N0"/>
<keyword evidence="3 7" id="KW-0812">Transmembrane</keyword>
<dbReference type="Pfam" id="PF01794">
    <property type="entry name" value="Ferric_reduct"/>
    <property type="match status" value="1"/>
</dbReference>
<evidence type="ECO:0000256" key="3">
    <source>
        <dbReference type="ARBA" id="ARBA00022692"/>
    </source>
</evidence>
<keyword evidence="5 7" id="KW-0408">Iron</keyword>
<dbReference type="Proteomes" id="UP000052167">
    <property type="component" value="Unassembled WGS sequence"/>
</dbReference>
<gene>
    <name evidence="7" type="primary">msrQ</name>
    <name evidence="9" type="ORF">GV68_25650</name>
</gene>
<dbReference type="InterPro" id="IPR022837">
    <property type="entry name" value="MsrQ-like"/>
</dbReference>
<evidence type="ECO:0000256" key="2">
    <source>
        <dbReference type="ARBA" id="ARBA00022448"/>
    </source>
</evidence>
<dbReference type="GO" id="GO:0016679">
    <property type="term" value="F:oxidoreductase activity, acting on diphenols and related substances as donors"/>
    <property type="evidence" value="ECO:0007669"/>
    <property type="project" value="TreeGrafter"/>
</dbReference>
<feature type="transmembrane region" description="Helical" evidence="7">
    <location>
        <begin position="176"/>
        <end position="194"/>
    </location>
</feature>
<comment type="similarity">
    <text evidence="7">Belongs to the MsrQ family.</text>
</comment>
<dbReference type="GO" id="GO:0030091">
    <property type="term" value="P:protein repair"/>
    <property type="evidence" value="ECO:0007669"/>
    <property type="project" value="UniProtKB-UniRule"/>
</dbReference>
<accession>A0A922P4N0</accession>
<dbReference type="HAMAP" id="MF_01207">
    <property type="entry name" value="MsrQ"/>
    <property type="match status" value="1"/>
</dbReference>
<protein>
    <recommendedName>
        <fullName evidence="7">Protein-methionine-sulfoxide reductase heme-binding subunit MsrQ</fullName>
    </recommendedName>
    <alternativeName>
        <fullName evidence="7">Flavocytochrome MsrQ</fullName>
    </alternativeName>
</protein>